<evidence type="ECO:0000256" key="1">
    <source>
        <dbReference type="SAM" id="MobiDB-lite"/>
    </source>
</evidence>
<evidence type="ECO:0000256" key="2">
    <source>
        <dbReference type="SAM" id="Phobius"/>
    </source>
</evidence>
<accession>A0A9P5Y030</accession>
<feature type="compositionally biased region" description="Polar residues" evidence="1">
    <location>
        <begin position="165"/>
        <end position="175"/>
    </location>
</feature>
<proteinExistence type="predicted"/>
<feature type="transmembrane region" description="Helical" evidence="2">
    <location>
        <begin position="81"/>
        <end position="104"/>
    </location>
</feature>
<dbReference type="EMBL" id="MU150293">
    <property type="protein sequence ID" value="KAF9460803.1"/>
    <property type="molecule type" value="Genomic_DNA"/>
</dbReference>
<reference evidence="3" key="1">
    <citation type="submission" date="2020-11" db="EMBL/GenBank/DDBJ databases">
        <authorList>
            <consortium name="DOE Joint Genome Institute"/>
            <person name="Ahrendt S."/>
            <person name="Riley R."/>
            <person name="Andreopoulos W."/>
            <person name="Labutti K."/>
            <person name="Pangilinan J."/>
            <person name="Ruiz-Duenas F.J."/>
            <person name="Barrasa J.M."/>
            <person name="Sanchez-Garcia M."/>
            <person name="Camarero S."/>
            <person name="Miyauchi S."/>
            <person name="Serrano A."/>
            <person name="Linde D."/>
            <person name="Babiker R."/>
            <person name="Drula E."/>
            <person name="Ayuso-Fernandez I."/>
            <person name="Pacheco R."/>
            <person name="Padilla G."/>
            <person name="Ferreira P."/>
            <person name="Barriuso J."/>
            <person name="Kellner H."/>
            <person name="Castanera R."/>
            <person name="Alfaro M."/>
            <person name="Ramirez L."/>
            <person name="Pisabarro A.G."/>
            <person name="Kuo A."/>
            <person name="Tritt A."/>
            <person name="Lipzen A."/>
            <person name="He G."/>
            <person name="Yan M."/>
            <person name="Ng V."/>
            <person name="Cullen D."/>
            <person name="Martin F."/>
            <person name="Rosso M.-N."/>
            <person name="Henrissat B."/>
            <person name="Hibbett D."/>
            <person name="Martinez A.T."/>
            <person name="Grigoriev I.V."/>
        </authorList>
    </citation>
    <scope>NUCLEOTIDE SEQUENCE</scope>
    <source>
        <strain evidence="3">CBS 247.69</strain>
    </source>
</reference>
<dbReference type="OrthoDB" id="3201807at2759"/>
<keyword evidence="2" id="KW-1133">Transmembrane helix</keyword>
<feature type="region of interest" description="Disordered" evidence="1">
    <location>
        <begin position="126"/>
        <end position="221"/>
    </location>
</feature>
<evidence type="ECO:0000313" key="3">
    <source>
        <dbReference type="EMBL" id="KAF9460803.1"/>
    </source>
</evidence>
<keyword evidence="2" id="KW-0812">Transmembrane</keyword>
<organism evidence="3 4">
    <name type="scientific">Collybia nuda</name>
    <dbReference type="NCBI Taxonomy" id="64659"/>
    <lineage>
        <taxon>Eukaryota</taxon>
        <taxon>Fungi</taxon>
        <taxon>Dikarya</taxon>
        <taxon>Basidiomycota</taxon>
        <taxon>Agaricomycotina</taxon>
        <taxon>Agaricomycetes</taxon>
        <taxon>Agaricomycetidae</taxon>
        <taxon>Agaricales</taxon>
        <taxon>Tricholomatineae</taxon>
        <taxon>Clitocybaceae</taxon>
        <taxon>Collybia</taxon>
    </lineage>
</organism>
<protein>
    <submittedName>
        <fullName evidence="3">Uncharacterized protein</fullName>
    </submittedName>
</protein>
<name>A0A9P5Y030_9AGAR</name>
<dbReference type="AlphaFoldDB" id="A0A9P5Y030"/>
<gene>
    <name evidence="3" type="ORF">BDZ94DRAFT_1222422</name>
</gene>
<feature type="compositionally biased region" description="Pro residues" evidence="1">
    <location>
        <begin position="152"/>
        <end position="164"/>
    </location>
</feature>
<feature type="compositionally biased region" description="Low complexity" evidence="1">
    <location>
        <begin position="184"/>
        <end position="195"/>
    </location>
</feature>
<comment type="caution">
    <text evidence="3">The sequence shown here is derived from an EMBL/GenBank/DDBJ whole genome shotgun (WGS) entry which is preliminary data.</text>
</comment>
<dbReference type="Proteomes" id="UP000807353">
    <property type="component" value="Unassembled WGS sequence"/>
</dbReference>
<keyword evidence="4" id="KW-1185">Reference proteome</keyword>
<keyword evidence="2" id="KW-0472">Membrane</keyword>
<sequence>MSNDSLRYNIRWVEHTFTSRNITESLLSPERESGNITTNDYEAATAFLPGFHRHYRLIGSTVAIPLTLAFRQPTWNTRRTYLFLTTASLAGFVVGHVISLSAHFKFVRSIENPVGFSHAMENIRMSTGGSAPPGPIIVREGGKWSVEHDPDAPPTEPHSAPAPPTNSVAVSSSIKHPSKWDQIRNANSRTANSSSWDLLRQNHERGRMASGRESEDDPEQIKDYDRAAEQAKFNALLEKERNFG</sequence>
<feature type="compositionally biased region" description="Basic and acidic residues" evidence="1">
    <location>
        <begin position="140"/>
        <end position="151"/>
    </location>
</feature>
<feature type="compositionally biased region" description="Basic and acidic residues" evidence="1">
    <location>
        <begin position="200"/>
        <end position="221"/>
    </location>
</feature>
<evidence type="ECO:0000313" key="4">
    <source>
        <dbReference type="Proteomes" id="UP000807353"/>
    </source>
</evidence>